<proteinExistence type="predicted"/>
<sequence>MFNSGVEKAVRSLLDNGAQLQAPAVAKYVDRFRRAHPDESPAQILERLEKIYLTTVTGSGTAVGATAAVPGVGTLTSIAAISAETTFFLEASAVFTLAVAAVHGIAPEDKERRRALVLAVVLGESGMEIVQRSVGHSAKNWGTLLADRIPGIRSMNDSLMKRFVVQFITKRSMLMFGKVLPAGIGAAIGGFGNRALGKKVIANARDAFGPAPLRWTGGTAHGTVIDADPLPALDDSPRRDATGTDSAAEQR</sequence>
<dbReference type="RefSeq" id="WP_051031826.1">
    <property type="nucleotide sequence ID" value="NZ_CAWPHS010000067.1"/>
</dbReference>
<comment type="caution">
    <text evidence="2">The sequence shown here is derived from an EMBL/GenBank/DDBJ whole genome shotgun (WGS) entry which is preliminary data.</text>
</comment>
<keyword evidence="3" id="KW-1185">Reference proteome</keyword>
<evidence type="ECO:0008006" key="4">
    <source>
        <dbReference type="Google" id="ProtNLM"/>
    </source>
</evidence>
<evidence type="ECO:0000313" key="3">
    <source>
        <dbReference type="Proteomes" id="UP000523447"/>
    </source>
</evidence>
<feature type="compositionally biased region" description="Basic and acidic residues" evidence="1">
    <location>
        <begin position="235"/>
        <end position="251"/>
    </location>
</feature>
<dbReference type="AlphaFoldDB" id="A0A7X6LWQ1"/>
<reference evidence="2 3" key="1">
    <citation type="submission" date="2020-04" db="EMBL/GenBank/DDBJ databases">
        <title>MicrobeNet Type strains.</title>
        <authorList>
            <person name="Nicholson A.C."/>
        </authorList>
    </citation>
    <scope>NUCLEOTIDE SEQUENCE [LARGE SCALE GENOMIC DNA]</scope>
    <source>
        <strain evidence="2 3">DSM 44445</strain>
    </source>
</reference>
<evidence type="ECO:0000256" key="1">
    <source>
        <dbReference type="SAM" id="MobiDB-lite"/>
    </source>
</evidence>
<gene>
    <name evidence="2" type="ORF">HGA07_10025</name>
</gene>
<name>A0A7X6LWQ1_9NOCA</name>
<organism evidence="2 3">
    <name type="scientific">Nocardia veterana</name>
    <dbReference type="NCBI Taxonomy" id="132249"/>
    <lineage>
        <taxon>Bacteria</taxon>
        <taxon>Bacillati</taxon>
        <taxon>Actinomycetota</taxon>
        <taxon>Actinomycetes</taxon>
        <taxon>Mycobacteriales</taxon>
        <taxon>Nocardiaceae</taxon>
        <taxon>Nocardia</taxon>
    </lineage>
</organism>
<accession>A0A7X6LWQ1</accession>
<dbReference type="Proteomes" id="UP000523447">
    <property type="component" value="Unassembled WGS sequence"/>
</dbReference>
<protein>
    <recommendedName>
        <fullName evidence="4">EcsC family protein</fullName>
    </recommendedName>
</protein>
<feature type="region of interest" description="Disordered" evidence="1">
    <location>
        <begin position="226"/>
        <end position="251"/>
    </location>
</feature>
<dbReference type="EMBL" id="JAAXPE010000007">
    <property type="protein sequence ID" value="NKY85961.1"/>
    <property type="molecule type" value="Genomic_DNA"/>
</dbReference>
<evidence type="ECO:0000313" key="2">
    <source>
        <dbReference type="EMBL" id="NKY85961.1"/>
    </source>
</evidence>